<protein>
    <submittedName>
        <fullName evidence="2">Acetyltransferase (GNAT) family protein</fullName>
    </submittedName>
</protein>
<keyword evidence="2" id="KW-0808">Transferase</keyword>
<dbReference type="EMBL" id="VWXL01000084">
    <property type="protein sequence ID" value="MVB12110.1"/>
    <property type="molecule type" value="Genomic_DNA"/>
</dbReference>
<comment type="caution">
    <text evidence="2">The sequence shown here is derived from an EMBL/GenBank/DDBJ whole genome shotgun (WGS) entry which is preliminary data.</text>
</comment>
<name>A0A6N8I3A9_9FIRM</name>
<proteinExistence type="predicted"/>
<dbReference type="Gene3D" id="3.40.630.30">
    <property type="match status" value="1"/>
</dbReference>
<evidence type="ECO:0000313" key="3">
    <source>
        <dbReference type="Proteomes" id="UP000469440"/>
    </source>
</evidence>
<dbReference type="AlphaFoldDB" id="A0A6N8I3A9"/>
<dbReference type="GO" id="GO:0016747">
    <property type="term" value="F:acyltransferase activity, transferring groups other than amino-acyl groups"/>
    <property type="evidence" value="ECO:0007669"/>
    <property type="project" value="InterPro"/>
</dbReference>
<evidence type="ECO:0000259" key="1">
    <source>
        <dbReference type="PROSITE" id="PS51186"/>
    </source>
</evidence>
<dbReference type="InterPro" id="IPR000182">
    <property type="entry name" value="GNAT_dom"/>
</dbReference>
<dbReference type="PANTHER" id="PTHR43072">
    <property type="entry name" value="N-ACETYLTRANSFERASE"/>
    <property type="match status" value="1"/>
</dbReference>
<dbReference type="RefSeq" id="WP_156991004.1">
    <property type="nucleotide sequence ID" value="NZ_VWXL01000084.1"/>
</dbReference>
<dbReference type="InterPro" id="IPR016181">
    <property type="entry name" value="Acyl_CoA_acyltransferase"/>
</dbReference>
<keyword evidence="3" id="KW-1185">Reference proteome</keyword>
<evidence type="ECO:0000313" key="2">
    <source>
        <dbReference type="EMBL" id="MVB12110.1"/>
    </source>
</evidence>
<dbReference type="OrthoDB" id="9805924at2"/>
<organism evidence="2 3">
    <name type="scientific">Caproicibacter fermentans</name>
    <dbReference type="NCBI Taxonomy" id="2576756"/>
    <lineage>
        <taxon>Bacteria</taxon>
        <taxon>Bacillati</taxon>
        <taxon>Bacillota</taxon>
        <taxon>Clostridia</taxon>
        <taxon>Eubacteriales</taxon>
        <taxon>Acutalibacteraceae</taxon>
        <taxon>Caproicibacter</taxon>
    </lineage>
</organism>
<dbReference type="Pfam" id="PF00583">
    <property type="entry name" value="Acetyltransf_1"/>
    <property type="match status" value="1"/>
</dbReference>
<dbReference type="PROSITE" id="PS51186">
    <property type="entry name" value="GNAT"/>
    <property type="match status" value="1"/>
</dbReference>
<accession>A0A6N8I3A9</accession>
<dbReference type="SUPFAM" id="SSF55729">
    <property type="entry name" value="Acyl-CoA N-acyltransferases (Nat)"/>
    <property type="match status" value="1"/>
</dbReference>
<sequence>MELLIRTAGKSDYGAVHELLCCLHRLHVSARPDVFAEADPMTEEEYASLLENAGKFTIVAQEKEGGVAGFCSVTLRSPSERPELKKRTVAFVNDLCVMERLRNRGIGKRLLEEARNISRRKGAESMELTVWSFNRAAYRLYREMGMSERSIILEQRL</sequence>
<gene>
    <name evidence="2" type="ORF">CAFE_28420</name>
</gene>
<dbReference type="CDD" id="cd04301">
    <property type="entry name" value="NAT_SF"/>
    <property type="match status" value="1"/>
</dbReference>
<dbReference type="Proteomes" id="UP000469440">
    <property type="component" value="Unassembled WGS sequence"/>
</dbReference>
<reference evidence="2 3" key="1">
    <citation type="submission" date="2019-09" db="EMBL/GenBank/DDBJ databases">
        <title>Genome sequence of Clostridium sp. EA1.</title>
        <authorList>
            <person name="Poehlein A."/>
            <person name="Bengelsdorf F.R."/>
            <person name="Daniel R."/>
        </authorList>
    </citation>
    <scope>NUCLEOTIDE SEQUENCE [LARGE SCALE GENOMIC DNA]</scope>
    <source>
        <strain evidence="2 3">EA1</strain>
    </source>
</reference>
<feature type="domain" description="N-acetyltransferase" evidence="1">
    <location>
        <begin position="3"/>
        <end position="157"/>
    </location>
</feature>